<sequence length="78" mass="8683">MQPSDISWNDEARAKILEDSDRVLRNAVLELAKSSEGRSSDEVYADLFSALKDKFIDFEPGPDIRTYADAIVAGDFAE</sequence>
<dbReference type="OrthoDB" id="5120663at2"/>
<gene>
    <name evidence="1" type="ORF">SAMN06296010_0606</name>
</gene>
<dbReference type="STRING" id="150121.SAMN06296010_0606"/>
<reference evidence="2" key="1">
    <citation type="submission" date="2017-04" db="EMBL/GenBank/DDBJ databases">
        <authorList>
            <person name="Varghese N."/>
            <person name="Submissions S."/>
        </authorList>
    </citation>
    <scope>NUCLEOTIDE SEQUENCE [LARGE SCALE GENOMIC DNA]</scope>
    <source>
        <strain evidence="2">VKM Ac-2510</strain>
    </source>
</reference>
<accession>A0A1X7IKA2</accession>
<dbReference type="EMBL" id="FXAY01000001">
    <property type="protein sequence ID" value="SMG15229.1"/>
    <property type="molecule type" value="Genomic_DNA"/>
</dbReference>
<evidence type="ECO:0000313" key="2">
    <source>
        <dbReference type="Proteomes" id="UP000193244"/>
    </source>
</evidence>
<dbReference type="RefSeq" id="WP_085483748.1">
    <property type="nucleotide sequence ID" value="NZ_FXAY01000001.1"/>
</dbReference>
<protein>
    <submittedName>
        <fullName evidence="1">Uncharacterized protein</fullName>
    </submittedName>
</protein>
<dbReference type="Proteomes" id="UP000193244">
    <property type="component" value="Unassembled WGS sequence"/>
</dbReference>
<organism evidence="1 2">
    <name type="scientific">Agreia pratensis</name>
    <dbReference type="NCBI Taxonomy" id="150121"/>
    <lineage>
        <taxon>Bacteria</taxon>
        <taxon>Bacillati</taxon>
        <taxon>Actinomycetota</taxon>
        <taxon>Actinomycetes</taxon>
        <taxon>Micrococcales</taxon>
        <taxon>Microbacteriaceae</taxon>
        <taxon>Agreia</taxon>
    </lineage>
</organism>
<proteinExistence type="predicted"/>
<evidence type="ECO:0000313" key="1">
    <source>
        <dbReference type="EMBL" id="SMG15229.1"/>
    </source>
</evidence>
<keyword evidence="2" id="KW-1185">Reference proteome</keyword>
<name>A0A1X7IKA2_9MICO</name>
<dbReference type="AlphaFoldDB" id="A0A1X7IKA2"/>